<dbReference type="PANTHER" id="PTHR33048:SF2">
    <property type="entry name" value="SRPK"/>
    <property type="match status" value="1"/>
</dbReference>
<keyword evidence="10" id="KW-1185">Reference proteome</keyword>
<evidence type="ECO:0000256" key="5">
    <source>
        <dbReference type="ARBA" id="ARBA00038359"/>
    </source>
</evidence>
<evidence type="ECO:0000256" key="4">
    <source>
        <dbReference type="ARBA" id="ARBA00023136"/>
    </source>
</evidence>
<feature type="region of interest" description="Disordered" evidence="6">
    <location>
        <begin position="361"/>
        <end position="381"/>
    </location>
</feature>
<feature type="compositionally biased region" description="Low complexity" evidence="6">
    <location>
        <begin position="361"/>
        <end position="378"/>
    </location>
</feature>
<feature type="compositionally biased region" description="Low complexity" evidence="6">
    <location>
        <begin position="287"/>
        <end position="297"/>
    </location>
</feature>
<evidence type="ECO:0000313" key="10">
    <source>
        <dbReference type="Proteomes" id="UP001642502"/>
    </source>
</evidence>
<dbReference type="Pfam" id="PF20684">
    <property type="entry name" value="Fung_rhodopsin"/>
    <property type="match status" value="1"/>
</dbReference>
<feature type="transmembrane region" description="Helical" evidence="7">
    <location>
        <begin position="174"/>
        <end position="194"/>
    </location>
</feature>
<keyword evidence="3 7" id="KW-1133">Transmembrane helix</keyword>
<protein>
    <recommendedName>
        <fullName evidence="8">Rhodopsin domain-containing protein</fullName>
    </recommendedName>
</protein>
<evidence type="ECO:0000256" key="3">
    <source>
        <dbReference type="ARBA" id="ARBA00022989"/>
    </source>
</evidence>
<comment type="caution">
    <text evidence="9">The sequence shown here is derived from an EMBL/GenBank/DDBJ whole genome shotgun (WGS) entry which is preliminary data.</text>
</comment>
<sequence length="513" mass="55908">MADSFTTEAFTLLAIGLFFIFLRTYARLSKGGMAGFQVDDYLMLVAAVVYAAETSLAYTVGAYWHGLANNGMTDAERAALSPTSQEYMLRVNGSKTQVAGWSTYTLLLWLLKASMCTFYLRLTEGLNYQLRIYVGYGLIVTTWIAVLLSILLGCRPLSKNWQIYPDPGNFCQPAISRIDIFVTVVLNVITDVYLMSIPLPMLWKANLPPTRKAGLMVLFSGGIFVTMAGILRCILILTNPITGAQQAGSWACRETFVAVITTNLPMVFPLIRRCISPFMRSVRSGMSSKNKSNSKSAGIGGTGGNVTGGANRSTHGAFVLEDKNPRRGMGPRSVHPLPNVSFTESDEYLYEDEELHQQELHSLPQRQKQQRISRSSKQPGDIDIEQQALAPRPSLQAGQGSASELSSPGSATLASVVRSGITKQVVLHITEEELRRRRSECGSSDGEAGDSTLDAIETIPGARQGNYFLTLNNVQPQQQQQQPPQASSRRTNITNLFASTSPPAATSPLASSS</sequence>
<evidence type="ECO:0000259" key="8">
    <source>
        <dbReference type="Pfam" id="PF20684"/>
    </source>
</evidence>
<evidence type="ECO:0000256" key="2">
    <source>
        <dbReference type="ARBA" id="ARBA00022692"/>
    </source>
</evidence>
<dbReference type="InterPro" id="IPR049326">
    <property type="entry name" value="Rhodopsin_dom_fungi"/>
</dbReference>
<keyword evidence="4 7" id="KW-0472">Membrane</keyword>
<feature type="transmembrane region" description="Helical" evidence="7">
    <location>
        <begin position="132"/>
        <end position="154"/>
    </location>
</feature>
<dbReference type="Proteomes" id="UP001642502">
    <property type="component" value="Unassembled WGS sequence"/>
</dbReference>
<organism evidence="9 10">
    <name type="scientific">Sporothrix epigloea</name>
    <dbReference type="NCBI Taxonomy" id="1892477"/>
    <lineage>
        <taxon>Eukaryota</taxon>
        <taxon>Fungi</taxon>
        <taxon>Dikarya</taxon>
        <taxon>Ascomycota</taxon>
        <taxon>Pezizomycotina</taxon>
        <taxon>Sordariomycetes</taxon>
        <taxon>Sordariomycetidae</taxon>
        <taxon>Ophiostomatales</taxon>
        <taxon>Ophiostomataceae</taxon>
        <taxon>Sporothrix</taxon>
    </lineage>
</organism>
<comment type="subcellular location">
    <subcellularLocation>
        <location evidence="1">Membrane</location>
        <topology evidence="1">Multi-pass membrane protein</topology>
    </subcellularLocation>
</comment>
<feature type="compositionally biased region" description="Gly residues" evidence="6">
    <location>
        <begin position="298"/>
        <end position="307"/>
    </location>
</feature>
<evidence type="ECO:0000256" key="6">
    <source>
        <dbReference type="SAM" id="MobiDB-lite"/>
    </source>
</evidence>
<feature type="region of interest" description="Disordered" evidence="6">
    <location>
        <begin position="285"/>
        <end position="313"/>
    </location>
</feature>
<feature type="compositionally biased region" description="Polar residues" evidence="6">
    <location>
        <begin position="486"/>
        <end position="497"/>
    </location>
</feature>
<feature type="transmembrane region" description="Helical" evidence="7">
    <location>
        <begin position="41"/>
        <end position="64"/>
    </location>
</feature>
<comment type="similarity">
    <text evidence="5">Belongs to the SAT4 family.</text>
</comment>
<keyword evidence="2 7" id="KW-0812">Transmembrane</keyword>
<feature type="domain" description="Rhodopsin" evidence="8">
    <location>
        <begin position="22"/>
        <end position="273"/>
    </location>
</feature>
<evidence type="ECO:0000256" key="1">
    <source>
        <dbReference type="ARBA" id="ARBA00004141"/>
    </source>
</evidence>
<proteinExistence type="inferred from homology"/>
<feature type="region of interest" description="Disordered" evidence="6">
    <location>
        <begin position="474"/>
        <end position="513"/>
    </location>
</feature>
<reference evidence="9 10" key="1">
    <citation type="submission" date="2024-01" db="EMBL/GenBank/DDBJ databases">
        <authorList>
            <person name="Allen C."/>
            <person name="Tagirdzhanova G."/>
        </authorList>
    </citation>
    <scope>NUCLEOTIDE SEQUENCE [LARGE SCALE GENOMIC DNA]</scope>
    <source>
        <strain evidence="9 10">CBS 119000</strain>
    </source>
</reference>
<feature type="transmembrane region" description="Helical" evidence="7">
    <location>
        <begin position="215"/>
        <end position="237"/>
    </location>
</feature>
<feature type="compositionally biased region" description="Low complexity" evidence="6">
    <location>
        <begin position="498"/>
        <end position="513"/>
    </location>
</feature>
<dbReference type="InterPro" id="IPR052337">
    <property type="entry name" value="SAT4-like"/>
</dbReference>
<evidence type="ECO:0000313" key="9">
    <source>
        <dbReference type="EMBL" id="CAK7271127.1"/>
    </source>
</evidence>
<feature type="compositionally biased region" description="Low complexity" evidence="6">
    <location>
        <begin position="475"/>
        <end position="485"/>
    </location>
</feature>
<feature type="transmembrane region" description="Helical" evidence="7">
    <location>
        <begin position="98"/>
        <end position="120"/>
    </location>
</feature>
<dbReference type="PANTHER" id="PTHR33048">
    <property type="entry name" value="PTH11-LIKE INTEGRAL MEMBRANE PROTEIN (AFU_ORTHOLOGUE AFUA_5G11245)"/>
    <property type="match status" value="1"/>
</dbReference>
<dbReference type="EMBL" id="CAWUON010000068">
    <property type="protein sequence ID" value="CAK7271127.1"/>
    <property type="molecule type" value="Genomic_DNA"/>
</dbReference>
<name>A0ABP0DVW1_9PEZI</name>
<gene>
    <name evidence="9" type="ORF">SEPCBS119000_004441</name>
</gene>
<evidence type="ECO:0000256" key="7">
    <source>
        <dbReference type="SAM" id="Phobius"/>
    </source>
</evidence>
<accession>A0ABP0DVW1</accession>
<feature type="transmembrane region" description="Helical" evidence="7">
    <location>
        <begin position="12"/>
        <end position="29"/>
    </location>
</feature>